<evidence type="ECO:0000313" key="1">
    <source>
        <dbReference type="EMBL" id="KHJ90407.1"/>
    </source>
</evidence>
<dbReference type="EMBL" id="KN553040">
    <property type="protein sequence ID" value="KHJ90407.1"/>
    <property type="molecule type" value="Genomic_DNA"/>
</dbReference>
<proteinExistence type="predicted"/>
<organism evidence="1 2">
    <name type="scientific">Oesophagostomum dentatum</name>
    <name type="common">Nodular worm</name>
    <dbReference type="NCBI Taxonomy" id="61180"/>
    <lineage>
        <taxon>Eukaryota</taxon>
        <taxon>Metazoa</taxon>
        <taxon>Ecdysozoa</taxon>
        <taxon>Nematoda</taxon>
        <taxon>Chromadorea</taxon>
        <taxon>Rhabditida</taxon>
        <taxon>Rhabditina</taxon>
        <taxon>Rhabditomorpha</taxon>
        <taxon>Strongyloidea</taxon>
        <taxon>Strongylidae</taxon>
        <taxon>Oesophagostomum</taxon>
    </lineage>
</organism>
<dbReference type="AlphaFoldDB" id="A0A0B1T3M9"/>
<accession>A0A0B1T3M9</accession>
<dbReference type="OrthoDB" id="5805988at2759"/>
<sequence length="123" mass="13745">MVPLYDEAIEPTLFDYSQTPEAADFELCQCSDNRTCDSDAENRILALDETMQLTFCDNIDDQLPLQCKGQRGIPRVIGVAHPSGETLSTVTSTAVFCTCPYGYERLRPEYWGGSEISVSYKCK</sequence>
<keyword evidence="2" id="KW-1185">Reference proteome</keyword>
<evidence type="ECO:0000313" key="2">
    <source>
        <dbReference type="Proteomes" id="UP000053660"/>
    </source>
</evidence>
<protein>
    <submittedName>
        <fullName evidence="1">Uncharacterized protein</fullName>
    </submittedName>
</protein>
<name>A0A0B1T3M9_OESDE</name>
<dbReference type="Proteomes" id="UP000053660">
    <property type="component" value="Unassembled WGS sequence"/>
</dbReference>
<gene>
    <name evidence="1" type="ORF">OESDEN_09752</name>
</gene>
<reference evidence="1 2" key="1">
    <citation type="submission" date="2014-03" db="EMBL/GenBank/DDBJ databases">
        <title>Draft genome of the hookworm Oesophagostomum dentatum.</title>
        <authorList>
            <person name="Mitreva M."/>
        </authorList>
    </citation>
    <scope>NUCLEOTIDE SEQUENCE [LARGE SCALE GENOMIC DNA]</scope>
    <source>
        <strain evidence="1 2">OD-Hann</strain>
    </source>
</reference>